<sequence length="117" mass="13507">MKLIFVYNTDSNPISSLIDLGHKILNPDTYDCSLCKLTHGPFTEIEAWKVFRKSIGVPVEFLHRDEFEKKYNQHFTYPLILKKNNTFDVLLSKKEIDDLADLDALIASVKQHLPANE</sequence>
<dbReference type="EMBL" id="CP000492">
    <property type="protein sequence ID" value="ABL65989.1"/>
    <property type="molecule type" value="Genomic_DNA"/>
</dbReference>
<evidence type="ECO:0008006" key="3">
    <source>
        <dbReference type="Google" id="ProtNLM"/>
    </source>
</evidence>
<evidence type="ECO:0000313" key="2">
    <source>
        <dbReference type="Proteomes" id="UP000008701"/>
    </source>
</evidence>
<keyword evidence="2" id="KW-1185">Reference proteome</keyword>
<dbReference type="RefSeq" id="WP_011745793.1">
    <property type="nucleotide sequence ID" value="NC_008639.1"/>
</dbReference>
<dbReference type="AlphaFoldDB" id="A1BHW2"/>
<dbReference type="eggNOG" id="ENOG5032YEY">
    <property type="taxonomic scope" value="Bacteria"/>
</dbReference>
<evidence type="ECO:0000313" key="1">
    <source>
        <dbReference type="EMBL" id="ABL65989.1"/>
    </source>
</evidence>
<dbReference type="STRING" id="290317.Cpha266_1976"/>
<gene>
    <name evidence="1" type="ordered locus">Cpha266_1976</name>
</gene>
<accession>A1BHW2</accession>
<name>A1BHW2_CHLPD</name>
<dbReference type="Proteomes" id="UP000008701">
    <property type="component" value="Chromosome"/>
</dbReference>
<dbReference type="OrthoDB" id="572467at2"/>
<protein>
    <recommendedName>
        <fullName evidence="3">GTPase</fullName>
    </recommendedName>
</protein>
<organism evidence="1 2">
    <name type="scientific">Chlorobium phaeobacteroides (strain DSM 266 / SMG 266 / 2430)</name>
    <dbReference type="NCBI Taxonomy" id="290317"/>
    <lineage>
        <taxon>Bacteria</taxon>
        <taxon>Pseudomonadati</taxon>
        <taxon>Chlorobiota</taxon>
        <taxon>Chlorobiia</taxon>
        <taxon>Chlorobiales</taxon>
        <taxon>Chlorobiaceae</taxon>
        <taxon>Chlorobium/Pelodictyon group</taxon>
        <taxon>Chlorobium</taxon>
    </lineage>
</organism>
<reference evidence="1 2" key="1">
    <citation type="submission" date="2006-12" db="EMBL/GenBank/DDBJ databases">
        <title>Complete sequence of Chlorobium phaeobacteroides DSM 266.</title>
        <authorList>
            <consortium name="US DOE Joint Genome Institute"/>
            <person name="Copeland A."/>
            <person name="Lucas S."/>
            <person name="Lapidus A."/>
            <person name="Barry K."/>
            <person name="Detter J.C."/>
            <person name="Glavina del Rio T."/>
            <person name="Hammon N."/>
            <person name="Israni S."/>
            <person name="Pitluck S."/>
            <person name="Goltsman E."/>
            <person name="Schmutz J."/>
            <person name="Larimer F."/>
            <person name="Land M."/>
            <person name="Hauser L."/>
            <person name="Mikhailova N."/>
            <person name="Li T."/>
            <person name="Overmann J."/>
            <person name="Bryant D.A."/>
            <person name="Richardson P."/>
        </authorList>
    </citation>
    <scope>NUCLEOTIDE SEQUENCE [LARGE SCALE GENOMIC DNA]</scope>
    <source>
        <strain evidence="1 2">DSM 266</strain>
    </source>
</reference>
<proteinExistence type="predicted"/>
<dbReference type="HOGENOM" id="CLU_157878_0_0_10"/>
<dbReference type="KEGG" id="cph:Cpha266_1976"/>